<feature type="compositionally biased region" description="Polar residues" evidence="2">
    <location>
        <begin position="247"/>
        <end position="259"/>
    </location>
</feature>
<feature type="compositionally biased region" description="Acidic residues" evidence="2">
    <location>
        <begin position="43"/>
        <end position="60"/>
    </location>
</feature>
<feature type="region of interest" description="Disordered" evidence="2">
    <location>
        <begin position="640"/>
        <end position="688"/>
    </location>
</feature>
<feature type="compositionally biased region" description="Low complexity" evidence="2">
    <location>
        <begin position="143"/>
        <end position="171"/>
    </location>
</feature>
<feature type="region of interest" description="Disordered" evidence="2">
    <location>
        <begin position="521"/>
        <end position="574"/>
    </location>
</feature>
<evidence type="ECO:0000259" key="3">
    <source>
        <dbReference type="PROSITE" id="PS50103"/>
    </source>
</evidence>
<evidence type="ECO:0000256" key="1">
    <source>
        <dbReference type="PROSITE-ProRule" id="PRU00723"/>
    </source>
</evidence>
<dbReference type="GO" id="GO:0008270">
    <property type="term" value="F:zinc ion binding"/>
    <property type="evidence" value="ECO:0007669"/>
    <property type="project" value="UniProtKB-KW"/>
</dbReference>
<feature type="compositionally biased region" description="Polar residues" evidence="2">
    <location>
        <begin position="23"/>
        <end position="37"/>
    </location>
</feature>
<feature type="compositionally biased region" description="Polar residues" evidence="2">
    <location>
        <begin position="397"/>
        <end position="406"/>
    </location>
</feature>
<feature type="compositionally biased region" description="Polar residues" evidence="2">
    <location>
        <begin position="324"/>
        <end position="337"/>
    </location>
</feature>
<feature type="compositionally biased region" description="Acidic residues" evidence="2">
    <location>
        <begin position="297"/>
        <end position="308"/>
    </location>
</feature>
<feature type="region of interest" description="Disordered" evidence="2">
    <location>
        <begin position="97"/>
        <end position="360"/>
    </location>
</feature>
<feature type="region of interest" description="Disordered" evidence="2">
    <location>
        <begin position="390"/>
        <end position="454"/>
    </location>
</feature>
<keyword evidence="1" id="KW-0479">Metal-binding</keyword>
<feature type="compositionally biased region" description="Polar residues" evidence="2">
    <location>
        <begin position="724"/>
        <end position="733"/>
    </location>
</feature>
<feature type="zinc finger region" description="C3H1-type" evidence="1">
    <location>
        <begin position="603"/>
        <end position="626"/>
    </location>
</feature>
<organism evidence="4 5">
    <name type="scientific">Gonapodya prolifera (strain JEL478)</name>
    <name type="common">Monoblepharis prolifera</name>
    <dbReference type="NCBI Taxonomy" id="1344416"/>
    <lineage>
        <taxon>Eukaryota</taxon>
        <taxon>Fungi</taxon>
        <taxon>Fungi incertae sedis</taxon>
        <taxon>Chytridiomycota</taxon>
        <taxon>Chytridiomycota incertae sedis</taxon>
        <taxon>Monoblepharidomycetes</taxon>
        <taxon>Monoblepharidales</taxon>
        <taxon>Gonapodyaceae</taxon>
        <taxon>Gonapodya</taxon>
    </lineage>
</organism>
<dbReference type="EMBL" id="KQ965732">
    <property type="protein sequence ID" value="KXS21678.1"/>
    <property type="molecule type" value="Genomic_DNA"/>
</dbReference>
<dbReference type="Proteomes" id="UP000070544">
    <property type="component" value="Unassembled WGS sequence"/>
</dbReference>
<feature type="region of interest" description="Disordered" evidence="2">
    <location>
        <begin position="711"/>
        <end position="733"/>
    </location>
</feature>
<evidence type="ECO:0000313" key="4">
    <source>
        <dbReference type="EMBL" id="KXS21678.1"/>
    </source>
</evidence>
<sequence length="795" mass="84857">MRGLCWMTMISRWATETFSSLNLSARPRPSTSMSVASPSFLGLDDEEDSSASLSDQDEGVTDPGGSMVVLRSTLFAGRVGLDSEGNPVPIFSSVAVSVTSDRPSRNGKFRRVKSLVAPGTSNAQKASLQTAKAPNSHSDVNLSSQPAAPQQPQSAPIVSSSPTSTNSPPESHIGHAQRKSSVENGRREATALPSKPSSSSPVSGMEQLSWNNRTTDIPGIPSDRPPEPVDRSRSVRSVTIVPRGNGRPSQQSASNQPESKSAVVDKISSSVRTVTIAPAKKREPSPASNGSASEEVIVVDDTEDEEGEITTPSVVKPGHKTRPDSQSQHGVDQSSVPQKRKAAVSISTLPSNPHSTEIEGRRVVQRIDRNTNPPMVFGAMDVDMIRNMGLYPGSARGQRSLSPGETSQRRSPESAPYTSDESRQFRWPKGADAPTAIPRYDPTDPDSRRTGPSSNLVAEATDFMGLTVPGIGYSPYSFPWNEMDPAPGNPAAIPPGLWNCESEGILLPDMGMSVGMGQPNWSGMAVDPHTNASNIWRPPPPLGPPPPIPPPPTTEKQNKGGSATQSKPAPPSLQFTSSVALLKALYSTKGDRKRERRKALQGLCRNIRVKGRCPNEGYCPHSHHRELVELLRKEEQQLQAKRKVKQQAQLASAAEGRPKVSGPLSVPSSSKQRGVSGPTGAVSSTSYPGATALQQQGNVARGHILETNAAVPSAEDPRPPPISSMISTQSDIGNHSTTRRKVCTFYKEGICPLGLKCTDLHVDGDADLVGPGNKCQFWFSLGFCKNGDVCPFSHV</sequence>
<feature type="zinc finger region" description="C3H1-type" evidence="1">
    <location>
        <begin position="774"/>
        <end position="795"/>
    </location>
</feature>
<keyword evidence="1" id="KW-0863">Zinc-finger</keyword>
<keyword evidence="1" id="KW-0862">Zinc</keyword>
<feature type="compositionally biased region" description="Pro residues" evidence="2">
    <location>
        <begin position="537"/>
        <end position="553"/>
    </location>
</feature>
<feature type="compositionally biased region" description="Polar residues" evidence="2">
    <location>
        <begin position="559"/>
        <end position="574"/>
    </location>
</feature>
<proteinExistence type="predicted"/>
<dbReference type="PROSITE" id="PS50103">
    <property type="entry name" value="ZF_C3H1"/>
    <property type="match status" value="3"/>
</dbReference>
<dbReference type="InterPro" id="IPR000571">
    <property type="entry name" value="Znf_CCCH"/>
</dbReference>
<reference evidence="4 5" key="1">
    <citation type="journal article" date="2015" name="Genome Biol. Evol.">
        <title>Phylogenomic analyses indicate that early fungi evolved digesting cell walls of algal ancestors of land plants.</title>
        <authorList>
            <person name="Chang Y."/>
            <person name="Wang S."/>
            <person name="Sekimoto S."/>
            <person name="Aerts A.L."/>
            <person name="Choi C."/>
            <person name="Clum A."/>
            <person name="LaButti K.M."/>
            <person name="Lindquist E.A."/>
            <person name="Yee Ngan C."/>
            <person name="Ohm R.A."/>
            <person name="Salamov A.A."/>
            <person name="Grigoriev I.V."/>
            <person name="Spatafora J.W."/>
            <person name="Berbee M.L."/>
        </authorList>
    </citation>
    <scope>NUCLEOTIDE SEQUENCE [LARGE SCALE GENOMIC DNA]</scope>
    <source>
        <strain evidence="4 5">JEL478</strain>
    </source>
</reference>
<gene>
    <name evidence="4" type="ORF">M427DRAFT_276289</name>
</gene>
<dbReference type="AlphaFoldDB" id="A0A139AY55"/>
<feature type="region of interest" description="Disordered" evidence="2">
    <location>
        <begin position="23"/>
        <end position="65"/>
    </location>
</feature>
<feature type="domain" description="C3H1-type" evidence="3">
    <location>
        <begin position="737"/>
        <end position="764"/>
    </location>
</feature>
<accession>A0A139AY55</accession>
<evidence type="ECO:0000313" key="5">
    <source>
        <dbReference type="Proteomes" id="UP000070544"/>
    </source>
</evidence>
<feature type="zinc finger region" description="C3H1-type" evidence="1">
    <location>
        <begin position="737"/>
        <end position="764"/>
    </location>
</feature>
<evidence type="ECO:0000256" key="2">
    <source>
        <dbReference type="SAM" id="MobiDB-lite"/>
    </source>
</evidence>
<dbReference type="SMART" id="SM00356">
    <property type="entry name" value="ZnF_C3H1"/>
    <property type="match status" value="3"/>
</dbReference>
<feature type="compositionally biased region" description="Basic and acidic residues" evidence="2">
    <location>
        <begin position="180"/>
        <end position="189"/>
    </location>
</feature>
<feature type="compositionally biased region" description="Basic and acidic residues" evidence="2">
    <location>
        <begin position="224"/>
        <end position="233"/>
    </location>
</feature>
<feature type="domain" description="C3H1-type" evidence="3">
    <location>
        <begin position="774"/>
        <end position="795"/>
    </location>
</feature>
<dbReference type="Gene3D" id="4.10.1000.10">
    <property type="entry name" value="Zinc finger, CCCH-type"/>
    <property type="match status" value="1"/>
</dbReference>
<feature type="compositionally biased region" description="Polar residues" evidence="2">
    <location>
        <begin position="345"/>
        <end position="355"/>
    </location>
</feature>
<protein>
    <recommendedName>
        <fullName evidence="3">C3H1-type domain-containing protein</fullName>
    </recommendedName>
</protein>
<dbReference type="OrthoDB" id="10688354at2759"/>
<feature type="domain" description="C3H1-type" evidence="3">
    <location>
        <begin position="603"/>
        <end position="626"/>
    </location>
</feature>
<keyword evidence="5" id="KW-1185">Reference proteome</keyword>
<feature type="compositionally biased region" description="Low complexity" evidence="2">
    <location>
        <begin position="193"/>
        <end position="203"/>
    </location>
</feature>
<name>A0A139AY55_GONPJ</name>
<feature type="compositionally biased region" description="Polar residues" evidence="2">
    <location>
        <begin position="119"/>
        <end position="142"/>
    </location>
</feature>
<feature type="compositionally biased region" description="Polar residues" evidence="2">
    <location>
        <begin position="206"/>
        <end position="215"/>
    </location>
</feature>